<organism evidence="2">
    <name type="scientific">uncultured Solirubrobacteraceae bacterium</name>
    <dbReference type="NCBI Taxonomy" id="1162706"/>
    <lineage>
        <taxon>Bacteria</taxon>
        <taxon>Bacillati</taxon>
        <taxon>Actinomycetota</taxon>
        <taxon>Thermoleophilia</taxon>
        <taxon>Solirubrobacterales</taxon>
        <taxon>Solirubrobacteraceae</taxon>
        <taxon>environmental samples</taxon>
    </lineage>
</organism>
<evidence type="ECO:0000256" key="1">
    <source>
        <dbReference type="SAM" id="Phobius"/>
    </source>
</evidence>
<sequence>MVRRPSAVLTSRRRPGPVTLALAVPLAALVYFLAAPALPALPAGDVTILVAGGIGVALVAATALALLPASETLIGPLLIVLGSGLLVAALNSEGQAGVGAGANVVEALLASAVGLILARLFAVPMSAIAVPLFAAAIDAASVWNGPTARLLDGGTDRVDPLSFDLPAWGDGGSAGHLGLSDALFLSMFASWSERYGFRRRPTLLGMVLGLASSPALSVAFDQAIPALPLIAAGYLLPNLDRIGRLLGHEEAAAG</sequence>
<dbReference type="AlphaFoldDB" id="A0A6J4S6T9"/>
<evidence type="ECO:0000313" key="2">
    <source>
        <dbReference type="EMBL" id="CAA9484843.1"/>
    </source>
</evidence>
<feature type="transmembrane region" description="Helical" evidence="1">
    <location>
        <begin position="20"/>
        <end position="40"/>
    </location>
</feature>
<protein>
    <submittedName>
        <fullName evidence="2">Uncharacterized protein</fullName>
    </submittedName>
</protein>
<name>A0A6J4S6T9_9ACTN</name>
<feature type="transmembrane region" description="Helical" evidence="1">
    <location>
        <begin position="73"/>
        <end position="90"/>
    </location>
</feature>
<keyword evidence="1" id="KW-0472">Membrane</keyword>
<proteinExistence type="predicted"/>
<feature type="transmembrane region" description="Helical" evidence="1">
    <location>
        <begin position="125"/>
        <end position="143"/>
    </location>
</feature>
<gene>
    <name evidence="2" type="ORF">AVDCRST_MAG67-1036</name>
</gene>
<accession>A0A6J4S6T9</accession>
<keyword evidence="1" id="KW-1133">Transmembrane helix</keyword>
<keyword evidence="1" id="KW-0812">Transmembrane</keyword>
<dbReference type="EMBL" id="CADCVQ010000053">
    <property type="protein sequence ID" value="CAA9484843.1"/>
    <property type="molecule type" value="Genomic_DNA"/>
</dbReference>
<reference evidence="2" key="1">
    <citation type="submission" date="2020-02" db="EMBL/GenBank/DDBJ databases">
        <authorList>
            <person name="Meier V. D."/>
        </authorList>
    </citation>
    <scope>NUCLEOTIDE SEQUENCE</scope>
    <source>
        <strain evidence="2">AVDCRST_MAG67</strain>
    </source>
</reference>
<feature type="transmembrane region" description="Helical" evidence="1">
    <location>
        <begin position="46"/>
        <end position="66"/>
    </location>
</feature>